<feature type="transmembrane region" description="Helical" evidence="9">
    <location>
        <begin position="164"/>
        <end position="185"/>
    </location>
</feature>
<evidence type="ECO:0000259" key="10">
    <source>
        <dbReference type="Pfam" id="PF02355"/>
    </source>
</evidence>
<evidence type="ECO:0000313" key="12">
    <source>
        <dbReference type="Proteomes" id="UP000177376"/>
    </source>
</evidence>
<keyword evidence="6 9" id="KW-1133">Transmembrane helix</keyword>
<feature type="transmembrane region" description="Helical" evidence="9">
    <location>
        <begin position="248"/>
        <end position="266"/>
    </location>
</feature>
<dbReference type="GO" id="GO:0065002">
    <property type="term" value="P:intracellular protein transmembrane transport"/>
    <property type="evidence" value="ECO:0007669"/>
    <property type="project" value="UniProtKB-UniRule"/>
</dbReference>
<proteinExistence type="inferred from homology"/>
<feature type="transmembrane region" description="Helical" evidence="9">
    <location>
        <begin position="133"/>
        <end position="152"/>
    </location>
</feature>
<comment type="subcellular location">
    <subcellularLocation>
        <location evidence="1 9">Cell membrane</location>
        <topology evidence="1 9">Multi-pass membrane protein</topology>
    </subcellularLocation>
</comment>
<evidence type="ECO:0000313" key="11">
    <source>
        <dbReference type="EMBL" id="OGY52632.1"/>
    </source>
</evidence>
<evidence type="ECO:0000256" key="6">
    <source>
        <dbReference type="ARBA" id="ARBA00022989"/>
    </source>
</evidence>
<dbReference type="InterPro" id="IPR048634">
    <property type="entry name" value="SecD_SecF_C"/>
</dbReference>
<comment type="function">
    <text evidence="9">Part of the Sec protein translocase complex. Interacts with the SecYEG preprotein conducting channel. SecDF uses the proton motive force (PMF) to complete protein translocation after the ATP-dependent function of SecA.</text>
</comment>
<protein>
    <recommendedName>
        <fullName evidence="9">Protein-export membrane protein SecF</fullName>
    </recommendedName>
</protein>
<evidence type="ECO:0000256" key="9">
    <source>
        <dbReference type="HAMAP-Rule" id="MF_01464"/>
    </source>
</evidence>
<dbReference type="SUPFAM" id="SSF82866">
    <property type="entry name" value="Multidrug efflux transporter AcrB transmembrane domain"/>
    <property type="match status" value="1"/>
</dbReference>
<gene>
    <name evidence="9" type="primary">secF</name>
    <name evidence="11" type="ORF">A3A02_03865</name>
</gene>
<dbReference type="PANTHER" id="PTHR30081">
    <property type="entry name" value="PROTEIN-EXPORT MEMBRANE PROTEIN SEC"/>
    <property type="match status" value="1"/>
</dbReference>
<evidence type="ECO:0000256" key="3">
    <source>
        <dbReference type="ARBA" id="ARBA00022475"/>
    </source>
</evidence>
<dbReference type="InterPro" id="IPR005665">
    <property type="entry name" value="SecF_bac"/>
</dbReference>
<feature type="transmembrane region" description="Helical" evidence="9">
    <location>
        <begin position="197"/>
        <end position="217"/>
    </location>
</feature>
<dbReference type="EMBL" id="MHIM01000013">
    <property type="protein sequence ID" value="OGY52632.1"/>
    <property type="molecule type" value="Genomic_DNA"/>
</dbReference>
<evidence type="ECO:0000256" key="5">
    <source>
        <dbReference type="ARBA" id="ARBA00022927"/>
    </source>
</evidence>
<organism evidence="11 12">
    <name type="scientific">Candidatus Buchananbacteria bacterium RIFCSPLOWO2_01_FULL_39_33</name>
    <dbReference type="NCBI Taxonomy" id="1797543"/>
    <lineage>
        <taxon>Bacteria</taxon>
        <taxon>Candidatus Buchananiibacteriota</taxon>
    </lineage>
</organism>
<dbReference type="GO" id="GO:0043952">
    <property type="term" value="P:protein transport by the Sec complex"/>
    <property type="evidence" value="ECO:0007669"/>
    <property type="project" value="UniProtKB-UniRule"/>
</dbReference>
<evidence type="ECO:0000256" key="8">
    <source>
        <dbReference type="ARBA" id="ARBA00023136"/>
    </source>
</evidence>
<evidence type="ECO:0000256" key="7">
    <source>
        <dbReference type="ARBA" id="ARBA00023010"/>
    </source>
</evidence>
<dbReference type="NCBIfam" id="TIGR00966">
    <property type="entry name" value="transloc_SecF"/>
    <property type="match status" value="1"/>
</dbReference>
<name>A0A1G1YJV6_9BACT</name>
<accession>A0A1G1YJV6</accession>
<comment type="caution">
    <text evidence="11">The sequence shown here is derived from an EMBL/GenBank/DDBJ whole genome shotgun (WGS) entry which is preliminary data.</text>
</comment>
<feature type="transmembrane region" description="Helical" evidence="9">
    <location>
        <begin position="272"/>
        <end position="298"/>
    </location>
</feature>
<dbReference type="AlphaFoldDB" id="A0A1G1YJV6"/>
<dbReference type="InterPro" id="IPR022813">
    <property type="entry name" value="SecD/SecF_arch_bac"/>
</dbReference>
<reference evidence="11 12" key="1">
    <citation type="journal article" date="2016" name="Nat. Commun.">
        <title>Thousands of microbial genomes shed light on interconnected biogeochemical processes in an aquifer system.</title>
        <authorList>
            <person name="Anantharaman K."/>
            <person name="Brown C.T."/>
            <person name="Hug L.A."/>
            <person name="Sharon I."/>
            <person name="Castelle C.J."/>
            <person name="Probst A.J."/>
            <person name="Thomas B.C."/>
            <person name="Singh A."/>
            <person name="Wilkins M.J."/>
            <person name="Karaoz U."/>
            <person name="Brodie E.L."/>
            <person name="Williams K.H."/>
            <person name="Hubbard S.S."/>
            <person name="Banfield J.F."/>
        </authorList>
    </citation>
    <scope>NUCLEOTIDE SEQUENCE [LARGE SCALE GENOMIC DNA]</scope>
</reference>
<keyword evidence="4 9" id="KW-0812">Transmembrane</keyword>
<comment type="similarity">
    <text evidence="9">Belongs to the SecD/SecF family. SecF subfamily.</text>
</comment>
<evidence type="ECO:0000256" key="2">
    <source>
        <dbReference type="ARBA" id="ARBA00022448"/>
    </source>
</evidence>
<keyword evidence="8 9" id="KW-0472">Membrane</keyword>
<dbReference type="InterPro" id="IPR022645">
    <property type="entry name" value="SecD/SecF_bac"/>
</dbReference>
<dbReference type="GO" id="GO:0015450">
    <property type="term" value="F:protein-transporting ATPase activity"/>
    <property type="evidence" value="ECO:0007669"/>
    <property type="project" value="InterPro"/>
</dbReference>
<dbReference type="GO" id="GO:0005886">
    <property type="term" value="C:plasma membrane"/>
    <property type="evidence" value="ECO:0007669"/>
    <property type="project" value="UniProtKB-SubCell"/>
</dbReference>
<comment type="subunit">
    <text evidence="9">Forms a complex with SecD. Part of the essential Sec protein translocation apparatus which comprises SecA, SecYEG and auxiliary proteins SecDF. Other proteins may also be involved.</text>
</comment>
<feature type="domain" description="Protein export membrane protein SecD/SecF C-terminal" evidence="10">
    <location>
        <begin position="112"/>
        <end position="300"/>
    </location>
</feature>
<dbReference type="Proteomes" id="UP000177376">
    <property type="component" value="Unassembled WGS sequence"/>
</dbReference>
<sequence>MKLNIIKNSKYFYLFSGTLLLISLLSLIAWGLKPGIDFTGGSFLELNFMAGRPATGDIQKALTGLDLGELKIQESGEKNIILRFKHIDEETHQKIISQIRDNFKNERDPAQVVQEERFESVGPIIGKELRDRSWLAIFLASIMIIGYIAYAFRKVSKPVASWKFGVIAVVALIHDILIVTGTFSLLGHLAGVEVDSLFITALLTILGFSVHDTIVVFDRTRENLSKHYSFDFSQVVNDSINQTLIRSINTSVTILLVLITLYIFGGSTISNFVLALIVGIIIGTYSSIFVASTLIVSWHNWSKRLKKKP</sequence>
<dbReference type="Gene3D" id="1.20.1640.10">
    <property type="entry name" value="Multidrug efflux transporter AcrB transmembrane domain"/>
    <property type="match status" value="1"/>
</dbReference>
<dbReference type="PANTHER" id="PTHR30081:SF8">
    <property type="entry name" value="PROTEIN TRANSLOCASE SUBUNIT SECF"/>
    <property type="match status" value="1"/>
</dbReference>
<keyword evidence="2 9" id="KW-0813">Transport</keyword>
<dbReference type="HAMAP" id="MF_01464_B">
    <property type="entry name" value="SecF_B"/>
    <property type="match status" value="1"/>
</dbReference>
<dbReference type="Pfam" id="PF02355">
    <property type="entry name" value="SecD_SecF_C"/>
    <property type="match status" value="1"/>
</dbReference>
<keyword evidence="5 9" id="KW-0653">Protein transport</keyword>
<keyword evidence="7 9" id="KW-0811">Translocation</keyword>
<dbReference type="PRINTS" id="PR01755">
    <property type="entry name" value="SECFTRNLCASE"/>
</dbReference>
<evidence type="ECO:0000256" key="1">
    <source>
        <dbReference type="ARBA" id="ARBA00004651"/>
    </source>
</evidence>
<dbReference type="GO" id="GO:0006605">
    <property type="term" value="P:protein targeting"/>
    <property type="evidence" value="ECO:0007669"/>
    <property type="project" value="UniProtKB-UniRule"/>
</dbReference>
<keyword evidence="3 9" id="KW-1003">Cell membrane</keyword>
<feature type="transmembrane region" description="Helical" evidence="9">
    <location>
        <begin position="12"/>
        <end position="32"/>
    </location>
</feature>
<evidence type="ECO:0000256" key="4">
    <source>
        <dbReference type="ARBA" id="ARBA00022692"/>
    </source>
</evidence>